<dbReference type="InterPro" id="IPR018062">
    <property type="entry name" value="HTH_AraC-typ_CS"/>
</dbReference>
<accession>A0ABV7JPZ1</accession>
<comment type="caution">
    <text evidence="5">The sequence shown here is derived from an EMBL/GenBank/DDBJ whole genome shotgun (WGS) entry which is preliminary data.</text>
</comment>
<keyword evidence="2" id="KW-0238">DNA-binding</keyword>
<dbReference type="SUPFAM" id="SSF51215">
    <property type="entry name" value="Regulatory protein AraC"/>
    <property type="match status" value="1"/>
</dbReference>
<dbReference type="InterPro" id="IPR037923">
    <property type="entry name" value="HTH-like"/>
</dbReference>
<dbReference type="EMBL" id="JBHRTA010000038">
    <property type="protein sequence ID" value="MFC3198869.1"/>
    <property type="molecule type" value="Genomic_DNA"/>
</dbReference>
<dbReference type="PROSITE" id="PS01124">
    <property type="entry name" value="HTH_ARAC_FAMILY_2"/>
    <property type="match status" value="1"/>
</dbReference>
<dbReference type="PROSITE" id="PS00041">
    <property type="entry name" value="HTH_ARAC_FAMILY_1"/>
    <property type="match status" value="1"/>
</dbReference>
<dbReference type="SUPFAM" id="SSF46689">
    <property type="entry name" value="Homeodomain-like"/>
    <property type="match status" value="2"/>
</dbReference>
<keyword evidence="6" id="KW-1185">Reference proteome</keyword>
<dbReference type="RefSeq" id="WP_379023941.1">
    <property type="nucleotide sequence ID" value="NZ_JBHRTA010000038.1"/>
</dbReference>
<keyword evidence="1" id="KW-0805">Transcription regulation</keyword>
<protein>
    <submittedName>
        <fullName evidence="5">Helix-turn-helix domain-containing protein</fullName>
    </submittedName>
</protein>
<evidence type="ECO:0000256" key="3">
    <source>
        <dbReference type="ARBA" id="ARBA00023163"/>
    </source>
</evidence>
<dbReference type="InterPro" id="IPR009057">
    <property type="entry name" value="Homeodomain-like_sf"/>
</dbReference>
<dbReference type="Pfam" id="PF02311">
    <property type="entry name" value="AraC_binding"/>
    <property type="match status" value="1"/>
</dbReference>
<dbReference type="Gene3D" id="2.60.120.280">
    <property type="entry name" value="Regulatory protein AraC"/>
    <property type="match status" value="1"/>
</dbReference>
<organism evidence="5 6">
    <name type="scientific">Parapedobacter deserti</name>
    <dbReference type="NCBI Taxonomy" id="1912957"/>
    <lineage>
        <taxon>Bacteria</taxon>
        <taxon>Pseudomonadati</taxon>
        <taxon>Bacteroidota</taxon>
        <taxon>Sphingobacteriia</taxon>
        <taxon>Sphingobacteriales</taxon>
        <taxon>Sphingobacteriaceae</taxon>
        <taxon>Parapedobacter</taxon>
    </lineage>
</organism>
<dbReference type="Pfam" id="PF12833">
    <property type="entry name" value="HTH_18"/>
    <property type="match status" value="1"/>
</dbReference>
<keyword evidence="3" id="KW-0804">Transcription</keyword>
<evidence type="ECO:0000256" key="1">
    <source>
        <dbReference type="ARBA" id="ARBA00023015"/>
    </source>
</evidence>
<evidence type="ECO:0000313" key="5">
    <source>
        <dbReference type="EMBL" id="MFC3198869.1"/>
    </source>
</evidence>
<evidence type="ECO:0000256" key="2">
    <source>
        <dbReference type="ARBA" id="ARBA00023125"/>
    </source>
</evidence>
<dbReference type="InterPro" id="IPR018060">
    <property type="entry name" value="HTH_AraC"/>
</dbReference>
<name>A0ABV7JPZ1_9SPHI</name>
<dbReference type="PRINTS" id="PR00032">
    <property type="entry name" value="HTHARAC"/>
</dbReference>
<dbReference type="InterPro" id="IPR003313">
    <property type="entry name" value="AraC-bd"/>
</dbReference>
<proteinExistence type="predicted"/>
<dbReference type="Proteomes" id="UP001595526">
    <property type="component" value="Unassembled WGS sequence"/>
</dbReference>
<dbReference type="PANTHER" id="PTHR43280">
    <property type="entry name" value="ARAC-FAMILY TRANSCRIPTIONAL REGULATOR"/>
    <property type="match status" value="1"/>
</dbReference>
<dbReference type="InterPro" id="IPR020449">
    <property type="entry name" value="Tscrpt_reg_AraC-type_HTH"/>
</dbReference>
<reference evidence="6" key="1">
    <citation type="journal article" date="2019" name="Int. J. Syst. Evol. Microbiol.">
        <title>The Global Catalogue of Microorganisms (GCM) 10K type strain sequencing project: providing services to taxonomists for standard genome sequencing and annotation.</title>
        <authorList>
            <consortium name="The Broad Institute Genomics Platform"/>
            <consortium name="The Broad Institute Genome Sequencing Center for Infectious Disease"/>
            <person name="Wu L."/>
            <person name="Ma J."/>
        </authorList>
    </citation>
    <scope>NUCLEOTIDE SEQUENCE [LARGE SCALE GENOMIC DNA]</scope>
    <source>
        <strain evidence="6">KCTC 52416</strain>
    </source>
</reference>
<dbReference type="Gene3D" id="1.10.10.60">
    <property type="entry name" value="Homeodomain-like"/>
    <property type="match status" value="2"/>
</dbReference>
<sequence length="289" mass="33436">MSNYHKYLHIREVDRVLDFYVNTVGYTKIDKHAQYPDVNQHPADHAFSWNKGRILDGYYVVFITNGRGVFESANTRPRVIESGTCFMLFPGVWHRYKPDPAYGWEEYWVGFNGGYPRHVMSQLFHPETPFVDSGLNKELIAAFTQLLSTVSNAQIGHQQVAAGITLQIIALLNRVNQGKKNQDDPESVWVSKAILRLQTELGNNVRMEDLVEEFPISYSKFRKSFKRLTGKSPNQYHLDLRLDKAEELLKSTKLTVKEIGYYTGFDSPYYFSRLFKKKFGVSPKIFRGM</sequence>
<dbReference type="SMART" id="SM00342">
    <property type="entry name" value="HTH_ARAC"/>
    <property type="match status" value="1"/>
</dbReference>
<evidence type="ECO:0000259" key="4">
    <source>
        <dbReference type="PROSITE" id="PS01124"/>
    </source>
</evidence>
<dbReference type="PANTHER" id="PTHR43280:SF30">
    <property type="entry name" value="MMSAB OPERON REGULATORY PROTEIN"/>
    <property type="match status" value="1"/>
</dbReference>
<gene>
    <name evidence="5" type="ORF">ACFOET_14700</name>
</gene>
<evidence type="ECO:0000313" key="6">
    <source>
        <dbReference type="Proteomes" id="UP001595526"/>
    </source>
</evidence>
<feature type="domain" description="HTH araC/xylS-type" evidence="4">
    <location>
        <begin position="191"/>
        <end position="289"/>
    </location>
</feature>